<reference evidence="3" key="1">
    <citation type="journal article" date="2020" name="Stud. Mycol.">
        <title>101 Dothideomycetes genomes: A test case for predicting lifestyles and emergence of pathogens.</title>
        <authorList>
            <person name="Haridas S."/>
            <person name="Albert R."/>
            <person name="Binder M."/>
            <person name="Bloem J."/>
            <person name="LaButti K."/>
            <person name="Salamov A."/>
            <person name="Andreopoulos B."/>
            <person name="Baker S."/>
            <person name="Barry K."/>
            <person name="Bills G."/>
            <person name="Bluhm B."/>
            <person name="Cannon C."/>
            <person name="Castanera R."/>
            <person name="Culley D."/>
            <person name="Daum C."/>
            <person name="Ezra D."/>
            <person name="Gonzalez J."/>
            <person name="Henrissat B."/>
            <person name="Kuo A."/>
            <person name="Liang C."/>
            <person name="Lipzen A."/>
            <person name="Lutzoni F."/>
            <person name="Magnuson J."/>
            <person name="Mondo S."/>
            <person name="Nolan M."/>
            <person name="Ohm R."/>
            <person name="Pangilinan J."/>
            <person name="Park H.-J."/>
            <person name="Ramirez L."/>
            <person name="Alfaro M."/>
            <person name="Sun H."/>
            <person name="Tritt A."/>
            <person name="Yoshinaga Y."/>
            <person name="Zwiers L.-H."/>
            <person name="Turgeon B."/>
            <person name="Goodwin S."/>
            <person name="Spatafora J."/>
            <person name="Crous P."/>
            <person name="Grigoriev I."/>
        </authorList>
    </citation>
    <scope>NUCLEOTIDE SEQUENCE [LARGE SCALE GENOMIC DNA]</scope>
    <source>
        <strain evidence="3">CBS 304.66</strain>
    </source>
</reference>
<dbReference type="Gene3D" id="1.10.1510.10">
    <property type="entry name" value="Uncharacterised protein YqeY/AIM41 PF09424, N-terminal domain"/>
    <property type="match status" value="1"/>
</dbReference>
<name>A0A9P4K944_9PLEO</name>
<proteinExistence type="inferred from homology"/>
<dbReference type="EMBL" id="ML986619">
    <property type="protein sequence ID" value="KAF2264080.1"/>
    <property type="molecule type" value="Genomic_DNA"/>
</dbReference>
<dbReference type="SUPFAM" id="SSF89095">
    <property type="entry name" value="GatB/YqeY motif"/>
    <property type="match status" value="1"/>
</dbReference>
<dbReference type="InterPro" id="IPR023168">
    <property type="entry name" value="GatB_Yqey_C_2"/>
</dbReference>
<gene>
    <name evidence="1" type="primary">AIM41</name>
    <name evidence="2" type="ORF">CC78DRAFT_533524</name>
</gene>
<dbReference type="PANTHER" id="PTHR28055">
    <property type="entry name" value="ALTERED INHERITANCE OF MITOCHONDRIA PROTEIN 41, MITOCHONDRIAL"/>
    <property type="match status" value="1"/>
</dbReference>
<dbReference type="GO" id="GO:0016884">
    <property type="term" value="F:carbon-nitrogen ligase activity, with glutamine as amido-N-donor"/>
    <property type="evidence" value="ECO:0007669"/>
    <property type="project" value="UniProtKB-UniRule"/>
</dbReference>
<dbReference type="InterPro" id="IPR003789">
    <property type="entry name" value="Asn/Gln_tRNA_amidoTrase-B-like"/>
</dbReference>
<dbReference type="AlphaFoldDB" id="A0A9P4K944"/>
<accession>A0A9P4K944</accession>
<dbReference type="Gene3D" id="1.10.10.410">
    <property type="match status" value="1"/>
</dbReference>
<keyword evidence="3" id="KW-1185">Reference proteome</keyword>
<dbReference type="InterPro" id="IPR019004">
    <property type="entry name" value="YqeY/Aim41"/>
</dbReference>
<comment type="caution">
    <text evidence="2">The sequence shown here is derived from an EMBL/GenBank/DDBJ whole genome shotgun (WGS) entry which is preliminary data.</text>
</comment>
<dbReference type="GO" id="GO:0005739">
    <property type="term" value="C:mitochondrion"/>
    <property type="evidence" value="ECO:0007669"/>
    <property type="project" value="UniProtKB-SubCell"/>
</dbReference>
<evidence type="ECO:0000313" key="2">
    <source>
        <dbReference type="EMBL" id="KAF2264080.1"/>
    </source>
</evidence>
<comment type="subcellular location">
    <subcellularLocation>
        <location evidence="1">Mitochondrion</location>
    </subcellularLocation>
</comment>
<dbReference type="PANTHER" id="PTHR28055:SF1">
    <property type="entry name" value="ALTERED INHERITANCE OF MITOCHONDRIA PROTEIN 41, MITOCHONDRIAL"/>
    <property type="match status" value="1"/>
</dbReference>
<dbReference type="Pfam" id="PF09424">
    <property type="entry name" value="YqeY"/>
    <property type="match status" value="1"/>
</dbReference>
<protein>
    <recommendedName>
        <fullName evidence="1">Altered inheritance of mitochondria protein 41</fullName>
    </recommendedName>
</protein>
<dbReference type="InterPro" id="IPR042184">
    <property type="entry name" value="YqeY/Aim41_N"/>
</dbReference>
<evidence type="ECO:0000256" key="1">
    <source>
        <dbReference type="RuleBase" id="RU365099"/>
    </source>
</evidence>
<organism evidence="2 3">
    <name type="scientific">Lojkania enalia</name>
    <dbReference type="NCBI Taxonomy" id="147567"/>
    <lineage>
        <taxon>Eukaryota</taxon>
        <taxon>Fungi</taxon>
        <taxon>Dikarya</taxon>
        <taxon>Ascomycota</taxon>
        <taxon>Pezizomycotina</taxon>
        <taxon>Dothideomycetes</taxon>
        <taxon>Pleosporomycetidae</taxon>
        <taxon>Pleosporales</taxon>
        <taxon>Pleosporales incertae sedis</taxon>
        <taxon>Lojkania</taxon>
    </lineage>
</organism>
<dbReference type="Proteomes" id="UP000800093">
    <property type="component" value="Unassembled WGS sequence"/>
</dbReference>
<comment type="similarity">
    <text evidence="1">Belongs to the AIM41 family.</text>
</comment>
<dbReference type="OrthoDB" id="538640at2759"/>
<evidence type="ECO:0000313" key="3">
    <source>
        <dbReference type="Proteomes" id="UP000800093"/>
    </source>
</evidence>
<sequence length="182" mass="20289">MAVFRLARPSALLKPSTFTRTLRTTASLADAPQPIVLPRLKEDLKTAMRSKDKQRLDVLRTLLASITNASKTPSPIATDYHLSKLLLKQITASQKAIQEFQAAKRDDLIEKERGQVEVLEGYMKEIPTMEVEEMKQIIKDAIEELGDEARFGSVMKKVKQAVAGRPADMTLAANTIKISLKK</sequence>
<keyword evidence="1" id="KW-0496">Mitochondrion</keyword>